<dbReference type="InterPro" id="IPR011990">
    <property type="entry name" value="TPR-like_helical_dom_sf"/>
</dbReference>
<dbReference type="PANTHER" id="PTHR37423">
    <property type="entry name" value="SOLUBLE LYTIC MUREIN TRANSGLYCOSYLASE-RELATED"/>
    <property type="match status" value="1"/>
</dbReference>
<dbReference type="Pfam" id="PF13512">
    <property type="entry name" value="TPR_18"/>
    <property type="match status" value="1"/>
</dbReference>
<dbReference type="GO" id="GO:1990063">
    <property type="term" value="C:Bam protein complex"/>
    <property type="evidence" value="ECO:0007669"/>
    <property type="project" value="TreeGrafter"/>
</dbReference>
<protein>
    <recommendedName>
        <fullName evidence="1">Outer membrane protein assembly factor BamD</fullName>
    </recommendedName>
</protein>
<dbReference type="PROSITE" id="PS51257">
    <property type="entry name" value="PROKAR_LIPOPROTEIN"/>
    <property type="match status" value="1"/>
</dbReference>
<keyword evidence="4" id="KW-1185">Reference proteome</keyword>
<reference evidence="3 4" key="1">
    <citation type="submission" date="2018-03" db="EMBL/GenBank/DDBJ databases">
        <title>Whole genome sequencing of Histamine producing bacteria.</title>
        <authorList>
            <person name="Butler K."/>
        </authorList>
    </citation>
    <scope>NUCLEOTIDE SEQUENCE [LARGE SCALE GENOMIC DNA]</scope>
    <source>
        <strain evidence="3 4">ATCC 19614</strain>
    </source>
</reference>
<accession>A0A2T3L0Y3</accession>
<dbReference type="PANTHER" id="PTHR37423:SF1">
    <property type="entry name" value="OUTER MEMBRANE PROTEIN ASSEMBLY FACTOR BAMD"/>
    <property type="match status" value="1"/>
</dbReference>
<gene>
    <name evidence="1" type="primary">bamD</name>
    <name evidence="3" type="ORF">C9J47_26605</name>
</gene>
<comment type="caution">
    <text evidence="3">The sequence shown here is derived from an EMBL/GenBank/DDBJ whole genome shotgun (WGS) entry which is preliminary data.</text>
</comment>
<dbReference type="Proteomes" id="UP000241803">
    <property type="component" value="Unassembled WGS sequence"/>
</dbReference>
<dbReference type="EMBL" id="PYOC01000022">
    <property type="protein sequence ID" value="PSV41851.1"/>
    <property type="molecule type" value="Genomic_DNA"/>
</dbReference>
<dbReference type="CDD" id="cd15830">
    <property type="entry name" value="BamD"/>
    <property type="match status" value="1"/>
</dbReference>
<comment type="function">
    <text evidence="1">Part of the outer membrane protein assembly complex, which is involved in assembly and insertion of beta-barrel proteins into the outer membrane.</text>
</comment>
<keyword evidence="1" id="KW-0564">Palmitate</keyword>
<comment type="subcellular location">
    <subcellularLocation>
        <location evidence="1">Cell outer membrane</location>
        <topology evidence="1">Lipid-anchor</topology>
    </subcellularLocation>
</comment>
<dbReference type="AlphaFoldDB" id="A0A2T3L0Y3"/>
<feature type="chain" id="PRO_5015789795" description="Outer membrane protein assembly factor BamD" evidence="2">
    <location>
        <begin position="22"/>
        <end position="242"/>
    </location>
</feature>
<name>A0A2T3L0Y3_9GAMM</name>
<dbReference type="RefSeq" id="WP_107257057.1">
    <property type="nucleotide sequence ID" value="NZ_JAKJTK010000068.1"/>
</dbReference>
<proteinExistence type="inferred from homology"/>
<keyword evidence="1 2" id="KW-0732">Signal</keyword>
<dbReference type="Gene3D" id="1.25.40.10">
    <property type="entry name" value="Tetratricopeptide repeat domain"/>
    <property type="match status" value="1"/>
</dbReference>
<comment type="similarity">
    <text evidence="1">Belongs to the BamD family.</text>
</comment>
<dbReference type="GO" id="GO:0051205">
    <property type="term" value="P:protein insertion into membrane"/>
    <property type="evidence" value="ECO:0007669"/>
    <property type="project" value="UniProtKB-UniRule"/>
</dbReference>
<keyword evidence="1" id="KW-0472">Membrane</keyword>
<dbReference type="SUPFAM" id="SSF48452">
    <property type="entry name" value="TPR-like"/>
    <property type="match status" value="1"/>
</dbReference>
<dbReference type="GO" id="GO:0043165">
    <property type="term" value="P:Gram-negative-bacterium-type cell outer membrane assembly"/>
    <property type="evidence" value="ECO:0007669"/>
    <property type="project" value="UniProtKB-UniRule"/>
</dbReference>
<keyword evidence="1" id="KW-0449">Lipoprotein</keyword>
<evidence type="ECO:0000313" key="4">
    <source>
        <dbReference type="Proteomes" id="UP000241803"/>
    </source>
</evidence>
<feature type="signal peptide" evidence="2">
    <location>
        <begin position="1"/>
        <end position="21"/>
    </location>
</feature>
<dbReference type="NCBIfam" id="TIGR03302">
    <property type="entry name" value="OM_YfiO"/>
    <property type="match status" value="1"/>
</dbReference>
<organism evidence="3 4">
    <name type="scientific">Photobacterium indicum</name>
    <dbReference type="NCBI Taxonomy" id="81447"/>
    <lineage>
        <taxon>Bacteria</taxon>
        <taxon>Pseudomonadati</taxon>
        <taxon>Pseudomonadota</taxon>
        <taxon>Gammaproteobacteria</taxon>
        <taxon>Vibrionales</taxon>
        <taxon>Vibrionaceae</taxon>
        <taxon>Photobacterium</taxon>
    </lineage>
</organism>
<evidence type="ECO:0000256" key="1">
    <source>
        <dbReference type="HAMAP-Rule" id="MF_00922"/>
    </source>
</evidence>
<dbReference type="InterPro" id="IPR017689">
    <property type="entry name" value="BamD"/>
</dbReference>
<dbReference type="HAMAP" id="MF_00922">
    <property type="entry name" value="OM_assembly_BamD"/>
    <property type="match status" value="1"/>
</dbReference>
<comment type="subunit">
    <text evidence="1">Part of the Bam complex.</text>
</comment>
<sequence length="242" mass="27830">MKRLTITTLLAVAILSGCSSTEEVVPDIPPAELYVTAQQALQSGSWTTAIERLETLDSRYPFGAYSEQVQLDLIYAYYKNDDLALGEATIARFNRLNPAHEKSDWVLYMRGLTQMAQDRSFMHDIFSIDRHDRDPEPARKAFRDFKRLLDRYPNSQYAADAKARMIFIKNRLADYDLATVDFYIRREAWIAAINRSQQIQKLYPDTQAARKSLPLMLTAYEKLGLQEPIENTKKLIALNPVN</sequence>
<keyword evidence="1" id="KW-0998">Cell outer membrane</keyword>
<evidence type="ECO:0000256" key="2">
    <source>
        <dbReference type="SAM" id="SignalP"/>
    </source>
</evidence>
<evidence type="ECO:0000313" key="3">
    <source>
        <dbReference type="EMBL" id="PSV41851.1"/>
    </source>
</evidence>